<dbReference type="AlphaFoldDB" id="A0A1G9W867"/>
<dbReference type="PANTHER" id="PTHR38792">
    <property type="entry name" value="BNR/ASP-BOX REPEAT DOMAIN PROTEIN (AFU_ORTHOLOGUE AFUA_7G06430)-RELATED"/>
    <property type="match status" value="1"/>
</dbReference>
<dbReference type="InterPro" id="IPR007132">
    <property type="entry name" value="DUF346"/>
</dbReference>
<dbReference type="STRING" id="310781.SAMN05216259_101540"/>
<dbReference type="PANTHER" id="PTHR38792:SF3">
    <property type="entry name" value="BNR_ASP-BOX REPEAT DOMAIN PROTEIN (AFU_ORTHOLOGUE AFUA_7G06430)-RELATED"/>
    <property type="match status" value="1"/>
</dbReference>
<dbReference type="OrthoDB" id="5958808at2"/>
<dbReference type="RefSeq" id="WP_093782573.1">
    <property type="nucleotide sequence ID" value="NZ_FNIE01000001.1"/>
</dbReference>
<evidence type="ECO:0000313" key="2">
    <source>
        <dbReference type="EMBL" id="SDM80416.1"/>
    </source>
</evidence>
<dbReference type="Gene3D" id="2.120.10.70">
    <property type="entry name" value="Fucose-specific lectin"/>
    <property type="match status" value="1"/>
</dbReference>
<evidence type="ECO:0008006" key="4">
    <source>
        <dbReference type="Google" id="ProtNLM"/>
    </source>
</evidence>
<dbReference type="SUPFAM" id="SSF89372">
    <property type="entry name" value="Fucose-specific lectin"/>
    <property type="match status" value="1"/>
</dbReference>
<name>A0A1G9W867_9ACTN</name>
<dbReference type="InterPro" id="IPR036278">
    <property type="entry name" value="Sialidase_sf"/>
</dbReference>
<dbReference type="SUPFAM" id="SSF50939">
    <property type="entry name" value="Sialidases"/>
    <property type="match status" value="1"/>
</dbReference>
<keyword evidence="1" id="KW-0732">Signal</keyword>
<dbReference type="CDD" id="cd15482">
    <property type="entry name" value="Sialidase_non-viral"/>
    <property type="match status" value="2"/>
</dbReference>
<reference evidence="2 3" key="1">
    <citation type="submission" date="2016-10" db="EMBL/GenBank/DDBJ databases">
        <authorList>
            <person name="de Groot N.N."/>
        </authorList>
    </citation>
    <scope>NUCLEOTIDE SEQUENCE [LARGE SCALE GENOMIC DNA]</scope>
    <source>
        <strain evidence="2 3">CGMCC 4.2022</strain>
    </source>
</reference>
<evidence type="ECO:0000313" key="3">
    <source>
        <dbReference type="Proteomes" id="UP000199341"/>
    </source>
</evidence>
<dbReference type="Proteomes" id="UP000199341">
    <property type="component" value="Unassembled WGS sequence"/>
</dbReference>
<gene>
    <name evidence="2" type="ORF">SAMN05216259_101540</name>
</gene>
<dbReference type="EMBL" id="FNIE01000001">
    <property type="protein sequence ID" value="SDM80416.1"/>
    <property type="molecule type" value="Genomic_DNA"/>
</dbReference>
<protein>
    <recommendedName>
        <fullName evidence="4">Exo-alpha-sialidase</fullName>
    </recommendedName>
</protein>
<organism evidence="2 3">
    <name type="scientific">Actinacidiphila guanduensis</name>
    <dbReference type="NCBI Taxonomy" id="310781"/>
    <lineage>
        <taxon>Bacteria</taxon>
        <taxon>Bacillati</taxon>
        <taxon>Actinomycetota</taxon>
        <taxon>Actinomycetes</taxon>
        <taxon>Kitasatosporales</taxon>
        <taxon>Streptomycetaceae</taxon>
        <taxon>Actinacidiphila</taxon>
    </lineage>
</organism>
<feature type="chain" id="PRO_5011770471" description="Exo-alpha-sialidase" evidence="1">
    <location>
        <begin position="27"/>
        <end position="699"/>
    </location>
</feature>
<evidence type="ECO:0000256" key="1">
    <source>
        <dbReference type="SAM" id="SignalP"/>
    </source>
</evidence>
<dbReference type="Gene3D" id="2.120.10.10">
    <property type="match status" value="1"/>
</dbReference>
<accession>A0A1G9W867</accession>
<sequence>MRRVLSVLAVLLGFVGLLTIAPAAHAVPGGGTQMWSGYSYYPRLIRLEHNGSSNGMVVAAVVTNQNSNWVGAIFHSTDNGRTYTQVGAVNDPVNSTGMCCQTLYELPSAVGGMPAGTLLWAASFGADAGSGRHMSIRVWRSNDLGVSWSYLSTVTTASSSLGLWEPELTVASDGHLVVFYSDETDPAHSQKLERARSTDGVTWTDFSDTVALADSSARPGMAVVRRVPGGSSLMSYEVCGGSHVCEAYVRSSPDGWNWGTPTDIGTQVRTADGRYPASTPTITVVGNTVLLTAMRLRNADGSFAAGDGRTVLGNAAGGQGSWFDIASPVPLPDAGGGPAPTCPGYSSPLLGSADGKSFIQITTDLDASDQCRAYVGQASALPSGSTGSTWTAEGSQVYLSLSQQHFTATNAAGALRNVWWDSSTGYAANTWATGVTGAPVTFVDGTQQHVFVRGSDGSLQHYFWDSATGSTLHDTWAASGVAGDPAAMMIGNAQHVWWVDSAGTLEHSWWDPAGGSHHDTWTTGVTGRPSAMLVGDVQHVFVRTPTGAIRHVWWDAAQGSQSETLPADAASDLAVAEIGDAQHLWFTDSAGRLQHWWWSPAAGWSNDTWGSGVTGRPTFLQDGAQQHVFVRGSGGTLEHYFWQSSDGLHHDTWGTGITGAPTSLLIGNAQHVWATDSNGTVQHWWWDQADGLRHDSWGS</sequence>
<proteinExistence type="predicted"/>
<feature type="signal peptide" evidence="1">
    <location>
        <begin position="1"/>
        <end position="26"/>
    </location>
</feature>
<keyword evidence="3" id="KW-1185">Reference proteome</keyword>
<dbReference type="Pfam" id="PF03984">
    <property type="entry name" value="DUF346"/>
    <property type="match status" value="6"/>
</dbReference>